<reference evidence="17" key="1">
    <citation type="submission" date="2012-12" db="EMBL/GenBank/DDBJ databases">
        <authorList>
            <person name="Hellsten U."/>
            <person name="Grimwood J."/>
            <person name="Chapman J.A."/>
            <person name="Shapiro H."/>
            <person name="Aerts A."/>
            <person name="Otillar R.P."/>
            <person name="Terry A.Y."/>
            <person name="Boore J.L."/>
            <person name="Simakov O."/>
            <person name="Marletaz F."/>
            <person name="Cho S.-J."/>
            <person name="Edsinger-Gonzales E."/>
            <person name="Havlak P."/>
            <person name="Kuo D.-H."/>
            <person name="Larsson T."/>
            <person name="Lv J."/>
            <person name="Arendt D."/>
            <person name="Savage R."/>
            <person name="Osoegawa K."/>
            <person name="de Jong P."/>
            <person name="Lindberg D.R."/>
            <person name="Seaver E.C."/>
            <person name="Weisblat D.A."/>
            <person name="Putnam N.H."/>
            <person name="Grigoriev I.V."/>
            <person name="Rokhsar D.S."/>
        </authorList>
    </citation>
    <scope>NUCLEOTIDE SEQUENCE</scope>
</reference>
<feature type="binding site" description="in inhibited form" evidence="11">
    <location>
        <position position="81"/>
    </location>
    <ligand>
        <name>Zn(2+)</name>
        <dbReference type="ChEBI" id="CHEBI:29105"/>
        <label>2</label>
        <note>catalytic</note>
    </ligand>
</feature>
<feature type="binding site" evidence="11">
    <location>
        <position position="180"/>
    </location>
    <ligand>
        <name>Ca(2+)</name>
        <dbReference type="ChEBI" id="CHEBI:29108"/>
        <label>3</label>
    </ligand>
</feature>
<dbReference type="InterPro" id="IPR036375">
    <property type="entry name" value="Hemopexin-like_dom_sf"/>
</dbReference>
<comment type="cofactor">
    <cofactor evidence="11">
        <name>Ca(2+)</name>
        <dbReference type="ChEBI" id="CHEBI:29108"/>
    </cofactor>
    <text evidence="11">Can bind about 5 Ca(2+) ions per subunit.</text>
</comment>
<keyword evidence="17" id="KW-1185">Reference proteome</keyword>
<dbReference type="SUPFAM" id="SSF55486">
    <property type="entry name" value="Metalloproteases ('zincins'), catalytic domain"/>
    <property type="match status" value="1"/>
</dbReference>
<dbReference type="InterPro" id="IPR006026">
    <property type="entry name" value="Peptidase_Metallo"/>
</dbReference>
<dbReference type="GO" id="GO:0008270">
    <property type="term" value="F:zinc ion binding"/>
    <property type="evidence" value="ECO:0007669"/>
    <property type="project" value="InterPro"/>
</dbReference>
<dbReference type="PANTHER" id="PTHR10201">
    <property type="entry name" value="MATRIX METALLOPROTEINASE"/>
    <property type="match status" value="1"/>
</dbReference>
<feature type="binding site" evidence="11">
    <location>
        <position position="202"/>
    </location>
    <ligand>
        <name>Ca(2+)</name>
        <dbReference type="ChEBI" id="CHEBI:29108"/>
        <label>1</label>
    </ligand>
</feature>
<evidence type="ECO:0000256" key="1">
    <source>
        <dbReference type="ARBA" id="ARBA00010370"/>
    </source>
</evidence>
<dbReference type="eggNOG" id="KOG1565">
    <property type="taxonomic scope" value="Eukaryota"/>
</dbReference>
<feature type="repeat" description="Hemopexin" evidence="12">
    <location>
        <begin position="400"/>
        <end position="449"/>
    </location>
</feature>
<dbReference type="SUPFAM" id="SSF47090">
    <property type="entry name" value="PGBD-like"/>
    <property type="match status" value="1"/>
</dbReference>
<dbReference type="InterPro" id="IPR001818">
    <property type="entry name" value="Pept_M10_metallopeptidase"/>
</dbReference>
<accession>T1FV60</accession>
<dbReference type="InterPro" id="IPR018487">
    <property type="entry name" value="Hemopexin-like_repeat"/>
</dbReference>
<dbReference type="SMART" id="SM00120">
    <property type="entry name" value="HX"/>
    <property type="match status" value="4"/>
</dbReference>
<evidence type="ECO:0000256" key="13">
    <source>
        <dbReference type="SAM" id="MobiDB-lite"/>
    </source>
</evidence>
<feature type="compositionally biased region" description="Low complexity" evidence="13">
    <location>
        <begin position="271"/>
        <end position="302"/>
    </location>
</feature>
<dbReference type="KEGG" id="hro:HELRODRAFT_193602"/>
<dbReference type="InterPro" id="IPR021190">
    <property type="entry name" value="Pept_M10A"/>
</dbReference>
<evidence type="ECO:0000313" key="16">
    <source>
        <dbReference type="EnsemblMetazoa" id="HelroP193602"/>
    </source>
</evidence>
<dbReference type="FunFam" id="3.40.390.10:FF:000115">
    <property type="entry name" value="Matrix metallopeptidase 30"/>
    <property type="match status" value="1"/>
</dbReference>
<feature type="binding site" evidence="10">
    <location>
        <position position="224"/>
    </location>
    <ligand>
        <name>Zn(2+)</name>
        <dbReference type="ChEBI" id="CHEBI:29105"/>
        <label>2</label>
        <note>catalytic</note>
    </ligand>
</feature>
<feature type="binding site" evidence="10">
    <location>
        <position position="220"/>
    </location>
    <ligand>
        <name>Zn(2+)</name>
        <dbReference type="ChEBI" id="CHEBI:29105"/>
        <label>2</label>
        <note>catalytic</note>
    </ligand>
</feature>
<evidence type="ECO:0000256" key="2">
    <source>
        <dbReference type="ARBA" id="ARBA00022670"/>
    </source>
</evidence>
<name>T1FV60_HELRO</name>
<dbReference type="GO" id="GO:0030198">
    <property type="term" value="P:extracellular matrix organization"/>
    <property type="evidence" value="ECO:0000318"/>
    <property type="project" value="GO_Central"/>
</dbReference>
<dbReference type="Pfam" id="PF00413">
    <property type="entry name" value="Peptidase_M10"/>
    <property type="match status" value="1"/>
</dbReference>
<dbReference type="GO" id="GO:0006508">
    <property type="term" value="P:proteolysis"/>
    <property type="evidence" value="ECO:0007669"/>
    <property type="project" value="UniProtKB-KW"/>
</dbReference>
<feature type="region of interest" description="Disordered" evidence="13">
    <location>
        <begin position="264"/>
        <end position="305"/>
    </location>
</feature>
<feature type="binding site" evidence="11">
    <location>
        <position position="179"/>
    </location>
    <ligand>
        <name>Ca(2+)</name>
        <dbReference type="ChEBI" id="CHEBI:29108"/>
        <label>3</label>
    </ligand>
</feature>
<dbReference type="SUPFAM" id="SSF50923">
    <property type="entry name" value="Hemopexin-like domain"/>
    <property type="match status" value="1"/>
</dbReference>
<evidence type="ECO:0000313" key="17">
    <source>
        <dbReference type="Proteomes" id="UP000015101"/>
    </source>
</evidence>
<dbReference type="RefSeq" id="XP_009026652.1">
    <property type="nucleotide sequence ID" value="XM_009028404.1"/>
</dbReference>
<comment type="similarity">
    <text evidence="1">Belongs to the peptidase M10A family.</text>
</comment>
<gene>
    <name evidence="16" type="primary">20212706</name>
    <name evidence="15" type="ORF">HELRODRAFT_193602</name>
</gene>
<evidence type="ECO:0000256" key="10">
    <source>
        <dbReference type="PIRSR" id="PIRSR001191-2"/>
    </source>
</evidence>
<keyword evidence="7" id="KW-0482">Metalloprotease</keyword>
<feature type="binding site" evidence="11">
    <location>
        <position position="160"/>
    </location>
    <ligand>
        <name>Ca(2+)</name>
        <dbReference type="ChEBI" id="CHEBI:29108"/>
        <label>2</label>
    </ligand>
</feature>
<dbReference type="PROSITE" id="PS00546">
    <property type="entry name" value="CYSTEINE_SWITCH"/>
    <property type="match status" value="1"/>
</dbReference>
<evidence type="ECO:0000256" key="9">
    <source>
        <dbReference type="PIRSR" id="PIRSR001191-1"/>
    </source>
</evidence>
<feature type="binding site" evidence="11">
    <location>
        <position position="197"/>
    </location>
    <ligand>
        <name>Zn(2+)</name>
        <dbReference type="ChEBI" id="CHEBI:29105"/>
        <label>1</label>
    </ligand>
</feature>
<dbReference type="CDD" id="cd04278">
    <property type="entry name" value="ZnMc_MMP"/>
    <property type="match status" value="1"/>
</dbReference>
<dbReference type="PRINTS" id="PR00138">
    <property type="entry name" value="MATRIXIN"/>
</dbReference>
<dbReference type="GO" id="GO:0005615">
    <property type="term" value="C:extracellular space"/>
    <property type="evidence" value="ECO:0000318"/>
    <property type="project" value="GO_Central"/>
</dbReference>
<dbReference type="InterPro" id="IPR021158">
    <property type="entry name" value="Pept_M10A_Zn_BS"/>
</dbReference>
<dbReference type="InterPro" id="IPR002477">
    <property type="entry name" value="Peptidoglycan-bd-like"/>
</dbReference>
<evidence type="ECO:0000256" key="8">
    <source>
        <dbReference type="ARBA" id="ARBA00023145"/>
    </source>
</evidence>
<evidence type="ECO:0000256" key="11">
    <source>
        <dbReference type="PIRSR" id="PIRSR621190-2"/>
    </source>
</evidence>
<dbReference type="PANTHER" id="PTHR10201:SF291">
    <property type="entry name" value="MATRIX METALLOPROTEINASE 1, ISOFORM C-RELATED"/>
    <property type="match status" value="1"/>
</dbReference>
<protein>
    <recommendedName>
        <fullName evidence="14">Peptidase metallopeptidase domain-containing protein</fullName>
    </recommendedName>
</protein>
<evidence type="ECO:0000256" key="7">
    <source>
        <dbReference type="ARBA" id="ARBA00023049"/>
    </source>
</evidence>
<dbReference type="HOGENOM" id="CLU_015489_8_3_1"/>
<feature type="binding site" evidence="11">
    <location>
        <position position="361"/>
    </location>
    <ligand>
        <name>Ca(2+)</name>
        <dbReference type="ChEBI" id="CHEBI:29108"/>
        <label>4</label>
    </ligand>
</feature>
<keyword evidence="5" id="KW-0378">Hydrolase</keyword>
<sequence>MTKKDSMENNAGDSEIAKRENAVYPTEFLQRFGYLPEPEPGVAYDSETKTNAIKEFQNMYHLEETGKLNAETIHAMTIPRCGIPDIISDEGSDDEKREIAKRYNTPGYKWTKNQLKWKMQNFWYADRMSESTQRQAITDAFALWSQVVPLDFQETTGKADLNLKFSTRNHGDGAENAFDGPNGVLAHAYFPENGELHYDAEEDWTDGVNKGINLKIVTAHELGHAIGLGHSNVQGALMAPYYAGYEENFKLRYDDILGAQTLYGGRAQDNPTSTTAPSTLPSTQPTKPATTPAPNPTTSIIPDPSNPETCNLVVKAVAQTHDQRIYFYVGDKMWRASDYGVDPGFPALISTAYEKPPSDVDAAVFSWKTYYTYFFKGSEVWVYYGFQLLVHKNELSSAFPSSPQAAFTSTDTGPIYLLKDNYLYQFDESTFDLAAGVTPKAIQEVFPNLPTPLNSILRLSSSPFLYVFSGNQYYKYDPASRKVLDGYPKPNKMWMGKTCGIPPFTPK</sequence>
<reference evidence="15 17" key="2">
    <citation type="journal article" date="2013" name="Nature">
        <title>Insights into bilaterian evolution from three spiralian genomes.</title>
        <authorList>
            <person name="Simakov O."/>
            <person name="Marletaz F."/>
            <person name="Cho S.J."/>
            <person name="Edsinger-Gonzales E."/>
            <person name="Havlak P."/>
            <person name="Hellsten U."/>
            <person name="Kuo D.H."/>
            <person name="Larsson T."/>
            <person name="Lv J."/>
            <person name="Arendt D."/>
            <person name="Savage R."/>
            <person name="Osoegawa K."/>
            <person name="de Jong P."/>
            <person name="Grimwood J."/>
            <person name="Chapman J.A."/>
            <person name="Shapiro H."/>
            <person name="Aerts A."/>
            <person name="Otillar R.P."/>
            <person name="Terry A.Y."/>
            <person name="Boore J.L."/>
            <person name="Grigoriev I.V."/>
            <person name="Lindberg D.R."/>
            <person name="Seaver E.C."/>
            <person name="Weisblat D.A."/>
            <person name="Putnam N.H."/>
            <person name="Rokhsar D.S."/>
        </authorList>
    </citation>
    <scope>NUCLEOTIDE SEQUENCE</scope>
</reference>
<dbReference type="STRING" id="6412.T1FV60"/>
<keyword evidence="2" id="KW-0645">Protease</keyword>
<dbReference type="PIRSF" id="PIRSF001191">
    <property type="entry name" value="Peptidase_M10A_matrix"/>
    <property type="match status" value="1"/>
</dbReference>
<organism evidence="16 17">
    <name type="scientific">Helobdella robusta</name>
    <name type="common">Californian leech</name>
    <dbReference type="NCBI Taxonomy" id="6412"/>
    <lineage>
        <taxon>Eukaryota</taxon>
        <taxon>Metazoa</taxon>
        <taxon>Spiralia</taxon>
        <taxon>Lophotrochozoa</taxon>
        <taxon>Annelida</taxon>
        <taxon>Clitellata</taxon>
        <taxon>Hirudinea</taxon>
        <taxon>Rhynchobdellida</taxon>
        <taxon>Glossiphoniidae</taxon>
        <taxon>Helobdella</taxon>
    </lineage>
</organism>
<keyword evidence="8" id="KW-0865">Zymogen</keyword>
<dbReference type="GO" id="GO:0031012">
    <property type="term" value="C:extracellular matrix"/>
    <property type="evidence" value="ECO:0007669"/>
    <property type="project" value="InterPro"/>
</dbReference>
<evidence type="ECO:0000259" key="14">
    <source>
        <dbReference type="SMART" id="SM00235"/>
    </source>
</evidence>
<dbReference type="InParanoid" id="T1FV60"/>
<evidence type="ECO:0000313" key="15">
    <source>
        <dbReference type="EMBL" id="ESN95249.1"/>
    </source>
</evidence>
<dbReference type="OMA" id="MEIFFAR"/>
<evidence type="ECO:0000256" key="5">
    <source>
        <dbReference type="ARBA" id="ARBA00022801"/>
    </source>
</evidence>
<dbReference type="InterPro" id="IPR024079">
    <property type="entry name" value="MetalloPept_cat_dom_sf"/>
</dbReference>
<dbReference type="InterPro" id="IPR033739">
    <property type="entry name" value="M10A_MMP"/>
</dbReference>
<feature type="binding site" evidence="11">
    <location>
        <position position="172"/>
    </location>
    <ligand>
        <name>Zn(2+)</name>
        <dbReference type="ChEBI" id="CHEBI:29105"/>
        <label>1</label>
    </ligand>
</feature>
<dbReference type="Gene3D" id="2.110.10.10">
    <property type="entry name" value="Hemopexin-like domain"/>
    <property type="match status" value="1"/>
</dbReference>
<dbReference type="PROSITE" id="PS51642">
    <property type="entry name" value="HEMOPEXIN_2"/>
    <property type="match status" value="3"/>
</dbReference>
<feature type="repeat" description="Hemopexin" evidence="12">
    <location>
        <begin position="357"/>
        <end position="397"/>
    </location>
</feature>
<feature type="binding site" evidence="11">
    <location>
        <position position="187"/>
    </location>
    <ligand>
        <name>Zn(2+)</name>
        <dbReference type="ChEBI" id="CHEBI:29105"/>
        <label>1</label>
    </ligand>
</feature>
<feature type="repeat" description="Hemopexin" evidence="12">
    <location>
        <begin position="450"/>
        <end position="497"/>
    </location>
</feature>
<evidence type="ECO:0000256" key="12">
    <source>
        <dbReference type="PROSITE-ProRule" id="PRU01011"/>
    </source>
</evidence>
<feature type="binding site" evidence="11">
    <location>
        <position position="199"/>
    </location>
    <ligand>
        <name>Ca(2+)</name>
        <dbReference type="ChEBI" id="CHEBI:29108"/>
        <label>3</label>
    </ligand>
</feature>
<dbReference type="Pfam" id="PF00045">
    <property type="entry name" value="Hemopexin"/>
    <property type="match status" value="2"/>
</dbReference>
<dbReference type="EnsemblMetazoa" id="HelroT193602">
    <property type="protein sequence ID" value="HelroP193602"/>
    <property type="gene ID" value="HelroG193602"/>
</dbReference>
<dbReference type="InterPro" id="IPR036365">
    <property type="entry name" value="PGBD-like_sf"/>
</dbReference>
<dbReference type="GO" id="GO:0004222">
    <property type="term" value="F:metalloendopeptidase activity"/>
    <property type="evidence" value="ECO:0000318"/>
    <property type="project" value="GO_Central"/>
</dbReference>
<dbReference type="Gene3D" id="3.40.390.10">
    <property type="entry name" value="Collagenase (Catalytic Domain)"/>
    <property type="match status" value="1"/>
</dbReference>
<keyword evidence="6 10" id="KW-0862">Zinc</keyword>
<dbReference type="Pfam" id="PF01471">
    <property type="entry name" value="PG_binding_1"/>
    <property type="match status" value="1"/>
</dbReference>
<reference evidence="16" key="3">
    <citation type="submission" date="2015-06" db="UniProtKB">
        <authorList>
            <consortium name="EnsemblMetazoa"/>
        </authorList>
    </citation>
    <scope>IDENTIFICATION</scope>
</reference>
<dbReference type="GeneID" id="20212706"/>
<keyword evidence="4" id="KW-0732">Signal</keyword>
<keyword evidence="3 10" id="KW-0479">Metal-binding</keyword>
<comment type="cofactor">
    <cofactor evidence="11">
        <name>Zn(2+)</name>
        <dbReference type="ChEBI" id="CHEBI:29105"/>
    </cofactor>
    <text evidence="11">Binds 2 Zn(2+) ions per subunit.</text>
</comment>
<keyword evidence="11" id="KW-0106">Calcium</keyword>
<dbReference type="Proteomes" id="UP000015101">
    <property type="component" value="Unassembled WGS sequence"/>
</dbReference>
<feature type="binding site" evidence="11">
    <location>
        <position position="406"/>
    </location>
    <ligand>
        <name>Ca(2+)</name>
        <dbReference type="ChEBI" id="CHEBI:29108"/>
        <label>5</label>
    </ligand>
</feature>
<dbReference type="EMBL" id="KB097536">
    <property type="protein sequence ID" value="ESN95249.1"/>
    <property type="molecule type" value="Genomic_DNA"/>
</dbReference>
<evidence type="ECO:0000256" key="3">
    <source>
        <dbReference type="ARBA" id="ARBA00022723"/>
    </source>
</evidence>
<evidence type="ECO:0000256" key="4">
    <source>
        <dbReference type="ARBA" id="ARBA00022729"/>
    </source>
</evidence>
<evidence type="ECO:0000256" key="6">
    <source>
        <dbReference type="ARBA" id="ARBA00022833"/>
    </source>
</evidence>
<feature type="binding site" evidence="11">
    <location>
        <position position="238"/>
    </location>
    <ligand>
        <name>Zn(2+)</name>
        <dbReference type="ChEBI" id="CHEBI:29105"/>
        <label>2</label>
        <note>catalytic</note>
    </ligand>
</feature>
<dbReference type="EMBL" id="AMQM01006887">
    <property type="status" value="NOT_ANNOTATED_CDS"/>
    <property type="molecule type" value="Genomic_DNA"/>
</dbReference>
<dbReference type="CTD" id="20212706"/>
<feature type="binding site" evidence="11">
    <location>
        <position position="202"/>
    </location>
    <ligand>
        <name>Ca(2+)</name>
        <dbReference type="ChEBI" id="CHEBI:29108"/>
        <label>3</label>
    </ligand>
</feature>
<feature type="binding site" evidence="10">
    <location>
        <position position="230"/>
    </location>
    <ligand>
        <name>Zn(2+)</name>
        <dbReference type="ChEBI" id="CHEBI:29105"/>
        <label>2</label>
        <note>catalytic</note>
    </ligand>
</feature>
<proteinExistence type="inferred from homology"/>
<dbReference type="AlphaFoldDB" id="T1FV60"/>
<dbReference type="OrthoDB" id="406838at2759"/>
<feature type="binding site" evidence="11">
    <location>
        <position position="363"/>
    </location>
    <ligand>
        <name>Ca(2+)</name>
        <dbReference type="ChEBI" id="CHEBI:29108"/>
        <label>5</label>
    </ligand>
</feature>
<feature type="domain" description="Peptidase metallopeptidase" evidence="14">
    <location>
        <begin position="106"/>
        <end position="265"/>
    </location>
</feature>
<dbReference type="GO" id="GO:0030574">
    <property type="term" value="P:collagen catabolic process"/>
    <property type="evidence" value="ECO:0000318"/>
    <property type="project" value="GO_Central"/>
</dbReference>
<feature type="region of interest" description="Disordered" evidence="13">
    <location>
        <begin position="1"/>
        <end position="20"/>
    </location>
</feature>
<feature type="active site" evidence="9">
    <location>
        <position position="221"/>
    </location>
</feature>
<dbReference type="SMART" id="SM00235">
    <property type="entry name" value="ZnMc"/>
    <property type="match status" value="1"/>
</dbReference>
<feature type="binding site" evidence="11">
    <location>
        <position position="170"/>
    </location>
    <ligand>
        <name>Zn(2+)</name>
        <dbReference type="ChEBI" id="CHEBI:29105"/>
        <label>1</label>
    </ligand>
</feature>